<evidence type="ECO:0000313" key="1">
    <source>
        <dbReference type="EMBL" id="OGG45903.1"/>
    </source>
</evidence>
<protein>
    <recommendedName>
        <fullName evidence="3">PorV/PorQ family protein</fullName>
    </recommendedName>
</protein>
<name>A0A1F6C9P6_HANXR</name>
<reference evidence="1 2" key="1">
    <citation type="journal article" date="2016" name="Nat. Commun.">
        <title>Thousands of microbial genomes shed light on interconnected biogeochemical processes in an aquifer system.</title>
        <authorList>
            <person name="Anantharaman K."/>
            <person name="Brown C.T."/>
            <person name="Hug L.A."/>
            <person name="Sharon I."/>
            <person name="Castelle C.J."/>
            <person name="Probst A.J."/>
            <person name="Thomas B.C."/>
            <person name="Singh A."/>
            <person name="Wilkins M.J."/>
            <person name="Karaoz U."/>
            <person name="Brodie E.L."/>
            <person name="Williams K.H."/>
            <person name="Hubbard S.S."/>
            <person name="Banfield J.F."/>
        </authorList>
    </citation>
    <scope>NUCLEOTIDE SEQUENCE [LARGE SCALE GENOMIC DNA]</scope>
    <source>
        <strain evidence="2">RIFCSPLOWO2_12_FULL_64_10</strain>
    </source>
</reference>
<accession>A0A1F6C9P6</accession>
<evidence type="ECO:0008006" key="3">
    <source>
        <dbReference type="Google" id="ProtNLM"/>
    </source>
</evidence>
<gene>
    <name evidence="1" type="ORF">A3F84_14555</name>
</gene>
<dbReference type="Gene3D" id="2.40.160.60">
    <property type="entry name" value="Outer membrane protein transport protein (OMPP1/FadL/TodX)"/>
    <property type="match status" value="2"/>
</dbReference>
<sequence>MGEGEVFKEIYTMKRILCIALLIALVPAVTWGDSKDEPLASFKRLGQSGLTFLKIGQGARPVGMGDAFTAISDDINAIFWNPAGLTQIERTAYVFSYTSWLVNSKIYSGAFAYKGLGGVWGFSALSAKPDDFEETTILQPQGTGKMVKTGDVALGLAFARQMTDKFSWAMNVRWAQETLHNNKVSFLILDVGTFLHTGFKTSRIAATLKNFGKDGKVYNNTFQMPLYFNVGLAMEAFGKREERNYLTLSAESAYAVDYGQRVHVGAELWMVNLLALRAGYKFNYDSESYTLGAGLRWKMGGKGRALTADFAYSGLRSDAGQFFDAPLRVSVGGSF</sequence>
<dbReference type="EMBL" id="MFKF01000359">
    <property type="protein sequence ID" value="OGG45903.1"/>
    <property type="molecule type" value="Genomic_DNA"/>
</dbReference>
<proteinExistence type="predicted"/>
<comment type="caution">
    <text evidence="1">The sequence shown here is derived from an EMBL/GenBank/DDBJ whole genome shotgun (WGS) entry which is preliminary data.</text>
</comment>
<organism evidence="1 2">
    <name type="scientific">Handelsmanbacteria sp. (strain RIFCSPLOWO2_12_FULL_64_10)</name>
    <dbReference type="NCBI Taxonomy" id="1817868"/>
    <lineage>
        <taxon>Bacteria</taxon>
        <taxon>Candidatus Handelsmaniibacteriota</taxon>
    </lineage>
</organism>
<dbReference type="Proteomes" id="UP000178606">
    <property type="component" value="Unassembled WGS sequence"/>
</dbReference>
<dbReference type="AlphaFoldDB" id="A0A1F6C9P6"/>
<dbReference type="NCBIfam" id="NF033709">
    <property type="entry name" value="PorV_fam"/>
    <property type="match status" value="1"/>
</dbReference>
<evidence type="ECO:0000313" key="2">
    <source>
        <dbReference type="Proteomes" id="UP000178606"/>
    </source>
</evidence>
<dbReference type="SUPFAM" id="SSF56935">
    <property type="entry name" value="Porins"/>
    <property type="match status" value="1"/>
</dbReference>